<evidence type="ECO:0000313" key="2">
    <source>
        <dbReference type="EMBL" id="MCW2280210.1"/>
    </source>
</evidence>
<organism evidence="2 3">
    <name type="scientific">Lactococcus lactis</name>
    <dbReference type="NCBI Taxonomy" id="1358"/>
    <lineage>
        <taxon>Bacteria</taxon>
        <taxon>Bacillati</taxon>
        <taxon>Bacillota</taxon>
        <taxon>Bacilli</taxon>
        <taxon>Lactobacillales</taxon>
        <taxon>Streptococcaceae</taxon>
        <taxon>Lactococcus</taxon>
    </lineage>
</organism>
<accession>A0AAW5TGK6</accession>
<gene>
    <name evidence="2" type="ORF">M2256_000668</name>
</gene>
<sequence length="183" mass="21820">MIVFRVILKLFQLFFTTLPALIFVGVTTPINFCISMLIFGVIESPPYGMFMRFPFIVRMMIPVANIQQWIHFHEIPFLIEMSYVLIGGILLFPVSYIFWTWITRDKSLDDVNQDTWMSYQLHKDIVRRQNMKPARYGGIGCLGQLLYLLKAIIKTQFLIFTWPVWLYQMIKHRKEINFERIDL</sequence>
<dbReference type="AlphaFoldDB" id="A0AAW5TGK6"/>
<protein>
    <submittedName>
        <fullName evidence="2">Uncharacterized protein</fullName>
    </submittedName>
</protein>
<name>A0AAW5TGK6_9LACT</name>
<evidence type="ECO:0000313" key="3">
    <source>
        <dbReference type="Proteomes" id="UP001207687"/>
    </source>
</evidence>
<feature type="transmembrane region" description="Helical" evidence="1">
    <location>
        <begin position="83"/>
        <end position="102"/>
    </location>
</feature>
<reference evidence="2" key="1">
    <citation type="submission" date="2023-08" db="EMBL/GenBank/DDBJ databases">
        <title>Genomic analyses of the natural microbiome of Caenorhabditis elegans.</title>
        <authorList>
            <person name="Samuel B."/>
        </authorList>
    </citation>
    <scope>NUCLEOTIDE SEQUENCE</scope>
    <source>
        <strain evidence="2">BIGb0220</strain>
    </source>
</reference>
<keyword evidence="1" id="KW-1133">Transmembrane helix</keyword>
<keyword evidence="1" id="KW-0472">Membrane</keyword>
<comment type="caution">
    <text evidence="2">The sequence shown here is derived from an EMBL/GenBank/DDBJ whole genome shotgun (WGS) entry which is preliminary data.</text>
</comment>
<feature type="transmembrane region" description="Helical" evidence="1">
    <location>
        <begin position="145"/>
        <end position="167"/>
    </location>
</feature>
<proteinExistence type="predicted"/>
<dbReference type="Proteomes" id="UP001207687">
    <property type="component" value="Unassembled WGS sequence"/>
</dbReference>
<keyword evidence="1" id="KW-0812">Transmembrane</keyword>
<dbReference type="EMBL" id="JAOQNN010000001">
    <property type="protein sequence ID" value="MCW2280210.1"/>
    <property type="molecule type" value="Genomic_DNA"/>
</dbReference>
<evidence type="ECO:0000256" key="1">
    <source>
        <dbReference type="SAM" id="Phobius"/>
    </source>
</evidence>
<feature type="transmembrane region" description="Helical" evidence="1">
    <location>
        <begin position="20"/>
        <end position="42"/>
    </location>
</feature>